<dbReference type="GeneID" id="80897681"/>
<feature type="domain" description="DUF7770" evidence="1">
    <location>
        <begin position="64"/>
        <end position="188"/>
    </location>
</feature>
<dbReference type="Pfam" id="PF24968">
    <property type="entry name" value="DUF7770"/>
    <property type="match status" value="1"/>
</dbReference>
<dbReference type="InterPro" id="IPR056672">
    <property type="entry name" value="DUF7770"/>
</dbReference>
<reference evidence="2" key="1">
    <citation type="journal article" date="2023" name="Access Microbiol">
        <title>De-novo genome assembly for Akanthomyces muscarius, a biocontrol agent of insect agricultural pests.</title>
        <authorList>
            <person name="Erdos Z."/>
            <person name="Studholme D.J."/>
            <person name="Raymond B."/>
            <person name="Sharma M."/>
        </authorList>
    </citation>
    <scope>NUCLEOTIDE SEQUENCE</scope>
    <source>
        <strain evidence="2">Ve6</strain>
    </source>
</reference>
<comment type="caution">
    <text evidence="2">The sequence shown here is derived from an EMBL/GenBank/DDBJ whole genome shotgun (WGS) entry which is preliminary data.</text>
</comment>
<organism evidence="2 3">
    <name type="scientific">Akanthomyces muscarius</name>
    <name type="common">Entomopathogenic fungus</name>
    <name type="synonym">Lecanicillium muscarium</name>
    <dbReference type="NCBI Taxonomy" id="2231603"/>
    <lineage>
        <taxon>Eukaryota</taxon>
        <taxon>Fungi</taxon>
        <taxon>Dikarya</taxon>
        <taxon>Ascomycota</taxon>
        <taxon>Pezizomycotina</taxon>
        <taxon>Sordariomycetes</taxon>
        <taxon>Hypocreomycetidae</taxon>
        <taxon>Hypocreales</taxon>
        <taxon>Cordycipitaceae</taxon>
        <taxon>Akanthomyces</taxon>
    </lineage>
</organism>
<dbReference type="EMBL" id="JAJHUN010000008">
    <property type="protein sequence ID" value="KAJ4154058.1"/>
    <property type="molecule type" value="Genomic_DNA"/>
</dbReference>
<keyword evidence="3" id="KW-1185">Reference proteome</keyword>
<dbReference type="RefSeq" id="XP_056054716.1">
    <property type="nucleotide sequence ID" value="XM_056197692.1"/>
</dbReference>
<dbReference type="KEGG" id="amus:LMH87_010522"/>
<gene>
    <name evidence="2" type="ORF">LMH87_010522</name>
</gene>
<name>A0A9W8QFP7_AKAMU</name>
<sequence>MNSNVSEDAFWLIHDTLYSNGFPRNHPILLQSVRHFHVDALTHVCSRRGKRRVNKDYGDAGPKNQWFLVIEGEDLQACLSLQPCENIRTGGFGILTLQIMECSETMPSDLLHRQTYFCHRSTLTAKAVLETIFFNGWHKYEMMPTKSGSLCGGRHHTMQMLFDLQDTCWIGPRSLQDMDIFEYLEREYIHGHWAPDGRRNLLSRAFTIRPGRFRPDVGRMPTSEGPWERLVTRKILLTP</sequence>
<dbReference type="AlphaFoldDB" id="A0A9W8QFP7"/>
<evidence type="ECO:0000313" key="2">
    <source>
        <dbReference type="EMBL" id="KAJ4154058.1"/>
    </source>
</evidence>
<dbReference type="Proteomes" id="UP001144673">
    <property type="component" value="Chromosome 5"/>
</dbReference>
<evidence type="ECO:0000313" key="3">
    <source>
        <dbReference type="Proteomes" id="UP001144673"/>
    </source>
</evidence>
<evidence type="ECO:0000259" key="1">
    <source>
        <dbReference type="Pfam" id="PF24968"/>
    </source>
</evidence>
<accession>A0A9W8QFP7</accession>
<protein>
    <recommendedName>
        <fullName evidence="1">DUF7770 domain-containing protein</fullName>
    </recommendedName>
</protein>
<proteinExistence type="predicted"/>